<reference evidence="6 7" key="1">
    <citation type="submission" date="2019-02" db="EMBL/GenBank/DDBJ databases">
        <title>Pedobacter sp. RP-3-8 sp. nov., isolated from Arctic soil.</title>
        <authorList>
            <person name="Dahal R.H."/>
        </authorList>
    </citation>
    <scope>NUCLEOTIDE SEQUENCE [LARGE SCALE GENOMIC DNA]</scope>
    <source>
        <strain evidence="6 7">RP-3-8</strain>
    </source>
</reference>
<keyword evidence="2" id="KW-0408">Iron</keyword>
<dbReference type="EMBL" id="SJSM01000004">
    <property type="protein sequence ID" value="TCC97150.1"/>
    <property type="molecule type" value="Genomic_DNA"/>
</dbReference>
<dbReference type="RefSeq" id="WP_131608563.1">
    <property type="nucleotide sequence ID" value="NZ_SJSM01000004.1"/>
</dbReference>
<evidence type="ECO:0000256" key="2">
    <source>
        <dbReference type="PIRSR" id="PIRSR006232-1"/>
    </source>
</evidence>
<dbReference type="InterPro" id="IPR003829">
    <property type="entry name" value="Pirin_N_dom"/>
</dbReference>
<name>A0A4R0NAB0_9SPHI</name>
<comment type="caution">
    <text evidence="6">The sequence shown here is derived from an EMBL/GenBank/DDBJ whole genome shotgun (WGS) entry which is preliminary data.</text>
</comment>
<feature type="binding site" evidence="2">
    <location>
        <position position="59"/>
    </location>
    <ligand>
        <name>Fe cation</name>
        <dbReference type="ChEBI" id="CHEBI:24875"/>
    </ligand>
</feature>
<dbReference type="Proteomes" id="UP000291117">
    <property type="component" value="Unassembled WGS sequence"/>
</dbReference>
<dbReference type="InterPro" id="IPR014710">
    <property type="entry name" value="RmlC-like_jellyroll"/>
</dbReference>
<comment type="cofactor">
    <cofactor evidence="2">
        <name>Fe cation</name>
        <dbReference type="ChEBI" id="CHEBI:24875"/>
    </cofactor>
    <text evidence="2">Binds 1 Fe cation per subunit.</text>
</comment>
<feature type="binding site" evidence="2">
    <location>
        <position position="103"/>
    </location>
    <ligand>
        <name>Fe cation</name>
        <dbReference type="ChEBI" id="CHEBI:24875"/>
    </ligand>
</feature>
<evidence type="ECO:0000259" key="5">
    <source>
        <dbReference type="Pfam" id="PF05726"/>
    </source>
</evidence>
<dbReference type="InterPro" id="IPR008778">
    <property type="entry name" value="Pirin_C_dom"/>
</dbReference>
<gene>
    <name evidence="6" type="ORF">EZ444_09875</name>
</gene>
<evidence type="ECO:0000259" key="4">
    <source>
        <dbReference type="Pfam" id="PF02678"/>
    </source>
</evidence>
<protein>
    <submittedName>
        <fullName evidence="6">Pirin family protein</fullName>
    </submittedName>
</protein>
<dbReference type="InterPro" id="IPR011051">
    <property type="entry name" value="RmlC_Cupin_sf"/>
</dbReference>
<accession>A0A4R0NAB0</accession>
<evidence type="ECO:0000313" key="6">
    <source>
        <dbReference type="EMBL" id="TCC97150.1"/>
    </source>
</evidence>
<keyword evidence="2" id="KW-0479">Metal-binding</keyword>
<evidence type="ECO:0000256" key="3">
    <source>
        <dbReference type="RuleBase" id="RU003457"/>
    </source>
</evidence>
<sequence>MKKQIISYVQGERADIGEIMINRVLPNRYANKVGSFVFLDHVLPVVKKEVMRANEGKAHPHRGIATLTYVLQGEAEHFDSRGNRATIYSGGAQWMKAANGIIHDETLNVDSKTKSPYIHGFQFWINLPAKTKKEEPEYMAVQASEIPYLELTEDSGWIKVVAGAYGNMVSKIPSYSEQFLFHVNLKAGKQFVLQTEEKLEYAAFLLQSGASINETRFNAGDFIKFDRDRGTIEVFNTSQSAIDIILFGGAEYTEPVVAQGPFVMNTEQEIAEAYHDFHAGKYGNVVY</sequence>
<feature type="domain" description="Pirin N-terminal" evidence="4">
    <location>
        <begin position="25"/>
        <end position="125"/>
    </location>
</feature>
<dbReference type="PIRSF" id="PIRSF006232">
    <property type="entry name" value="Pirin"/>
    <property type="match status" value="1"/>
</dbReference>
<dbReference type="SUPFAM" id="SSF51182">
    <property type="entry name" value="RmlC-like cupins"/>
    <property type="match status" value="1"/>
</dbReference>
<proteinExistence type="inferred from homology"/>
<feature type="binding site" evidence="2">
    <location>
        <position position="61"/>
    </location>
    <ligand>
        <name>Fe cation</name>
        <dbReference type="ChEBI" id="CHEBI:24875"/>
    </ligand>
</feature>
<evidence type="ECO:0000256" key="1">
    <source>
        <dbReference type="ARBA" id="ARBA00008416"/>
    </source>
</evidence>
<keyword evidence="7" id="KW-1185">Reference proteome</keyword>
<dbReference type="CDD" id="cd02909">
    <property type="entry name" value="cupin_pirin_N"/>
    <property type="match status" value="1"/>
</dbReference>
<dbReference type="PANTHER" id="PTHR13903">
    <property type="entry name" value="PIRIN-RELATED"/>
    <property type="match status" value="1"/>
</dbReference>
<dbReference type="Pfam" id="PF05726">
    <property type="entry name" value="Pirin_C"/>
    <property type="match status" value="1"/>
</dbReference>
<dbReference type="GO" id="GO:0046872">
    <property type="term" value="F:metal ion binding"/>
    <property type="evidence" value="ECO:0007669"/>
    <property type="project" value="UniProtKB-KW"/>
</dbReference>
<dbReference type="AlphaFoldDB" id="A0A4R0NAB0"/>
<dbReference type="OrthoDB" id="321327at2"/>
<evidence type="ECO:0000313" key="7">
    <source>
        <dbReference type="Proteomes" id="UP000291117"/>
    </source>
</evidence>
<dbReference type="Gene3D" id="2.60.120.10">
    <property type="entry name" value="Jelly Rolls"/>
    <property type="match status" value="2"/>
</dbReference>
<dbReference type="Pfam" id="PF02678">
    <property type="entry name" value="Pirin"/>
    <property type="match status" value="1"/>
</dbReference>
<dbReference type="InterPro" id="IPR012093">
    <property type="entry name" value="Pirin"/>
</dbReference>
<dbReference type="PANTHER" id="PTHR13903:SF8">
    <property type="entry name" value="PIRIN"/>
    <property type="match status" value="1"/>
</dbReference>
<comment type="similarity">
    <text evidence="1 3">Belongs to the pirin family.</text>
</comment>
<organism evidence="6 7">
    <name type="scientific">Pedobacter hiemivivus</name>
    <dbReference type="NCBI Taxonomy" id="2530454"/>
    <lineage>
        <taxon>Bacteria</taxon>
        <taxon>Pseudomonadati</taxon>
        <taxon>Bacteroidota</taxon>
        <taxon>Sphingobacteriia</taxon>
        <taxon>Sphingobacteriales</taxon>
        <taxon>Sphingobacteriaceae</taxon>
        <taxon>Pedobacter</taxon>
    </lineage>
</organism>
<feature type="domain" description="Pirin C-terminal" evidence="5">
    <location>
        <begin position="181"/>
        <end position="282"/>
    </location>
</feature>
<feature type="binding site" evidence="2">
    <location>
        <position position="105"/>
    </location>
    <ligand>
        <name>Fe cation</name>
        <dbReference type="ChEBI" id="CHEBI:24875"/>
    </ligand>
</feature>